<evidence type="ECO:0000313" key="4">
    <source>
        <dbReference type="Proteomes" id="UP000299102"/>
    </source>
</evidence>
<dbReference type="SMART" id="SM00355">
    <property type="entry name" value="ZnF_C2H2"/>
    <property type="match status" value="3"/>
</dbReference>
<sequence>MNARETSASWTLGGPQTTAAKAHCRLETAIDCSHQWYDNDLTEGLNVLFEARRAWYIKMASKRKATTITLNPVTNDTSVVKRKSYLEEVIDIENKEIRDLNIERELMKEAERKRKHLQKSTNEIKTKIIGSFNEEDYQVYHYENKQPNELDSVKIENTDGTQVKGSFICSGVKNLEETETFIGKSLKKVLERLDFNANKNLSISHNSVEGCTQKILDTVLKEENMNNEIGNRQILCKTIINEKLRCPITDLKIAMKTEPIIELIDDDLAKGKNDLTIDMNIKIEEENVMDKPREIMDNLKEIRGGSVIGDNSNISHCAHQHPSHNHLRNIEGIENTQKGGNGTFLEEIPLGEVRIADDLDDKVNATFIYRSPKRNTNTTPKEKIIDFKEKNTESMQNYIDNDKLTINSSSLIDVKNEIKREPLEECFERDMVTISNDSVQQLSIASMMDAMDTKSEVNDGSVAEESNIDIEVLTILPEVCKMEEETFECGTFGYETYEIHEKCIMENELSLDKEQDILFDAKNISLKTEIKCIDPDIMKQKYDCRVCVRTFNTLAAYYDHYICHDLSKYQCPYCKVIVDMEKFYHHCFTHVILNYHESIGIDQSSNVKCKQCDEKIQKEYLLAHYEWHILVKGKPIVMVFPKSLLNTIIEI</sequence>
<feature type="coiled-coil region" evidence="1">
    <location>
        <begin position="90"/>
        <end position="127"/>
    </location>
</feature>
<dbReference type="Proteomes" id="UP000299102">
    <property type="component" value="Unassembled WGS sequence"/>
</dbReference>
<protein>
    <recommendedName>
        <fullName evidence="2">C2H2-type domain-containing protein</fullName>
    </recommendedName>
</protein>
<dbReference type="EMBL" id="BGZK01000557">
    <property type="protein sequence ID" value="GBP50038.1"/>
    <property type="molecule type" value="Genomic_DNA"/>
</dbReference>
<name>A0A4C1WFA3_EUMVA</name>
<evidence type="ECO:0000256" key="1">
    <source>
        <dbReference type="SAM" id="Coils"/>
    </source>
</evidence>
<comment type="caution">
    <text evidence="3">The sequence shown here is derived from an EMBL/GenBank/DDBJ whole genome shotgun (WGS) entry which is preliminary data.</text>
</comment>
<organism evidence="3 4">
    <name type="scientific">Eumeta variegata</name>
    <name type="common">Bagworm moth</name>
    <name type="synonym">Eumeta japonica</name>
    <dbReference type="NCBI Taxonomy" id="151549"/>
    <lineage>
        <taxon>Eukaryota</taxon>
        <taxon>Metazoa</taxon>
        <taxon>Ecdysozoa</taxon>
        <taxon>Arthropoda</taxon>
        <taxon>Hexapoda</taxon>
        <taxon>Insecta</taxon>
        <taxon>Pterygota</taxon>
        <taxon>Neoptera</taxon>
        <taxon>Endopterygota</taxon>
        <taxon>Lepidoptera</taxon>
        <taxon>Glossata</taxon>
        <taxon>Ditrysia</taxon>
        <taxon>Tineoidea</taxon>
        <taxon>Psychidae</taxon>
        <taxon>Oiketicinae</taxon>
        <taxon>Eumeta</taxon>
    </lineage>
</organism>
<reference evidence="3 4" key="1">
    <citation type="journal article" date="2019" name="Commun. Biol.">
        <title>The bagworm genome reveals a unique fibroin gene that provides high tensile strength.</title>
        <authorList>
            <person name="Kono N."/>
            <person name="Nakamura H."/>
            <person name="Ohtoshi R."/>
            <person name="Tomita M."/>
            <person name="Numata K."/>
            <person name="Arakawa K."/>
        </authorList>
    </citation>
    <scope>NUCLEOTIDE SEQUENCE [LARGE SCALE GENOMIC DNA]</scope>
</reference>
<dbReference type="InterPro" id="IPR013087">
    <property type="entry name" value="Znf_C2H2_type"/>
</dbReference>
<dbReference type="AlphaFoldDB" id="A0A4C1WFA3"/>
<dbReference type="PROSITE" id="PS00028">
    <property type="entry name" value="ZINC_FINGER_C2H2_1"/>
    <property type="match status" value="1"/>
</dbReference>
<accession>A0A4C1WFA3</accession>
<keyword evidence="1" id="KW-0175">Coiled coil</keyword>
<evidence type="ECO:0000313" key="3">
    <source>
        <dbReference type="EMBL" id="GBP50038.1"/>
    </source>
</evidence>
<keyword evidence="4" id="KW-1185">Reference proteome</keyword>
<feature type="domain" description="C2H2-type" evidence="2">
    <location>
        <begin position="544"/>
        <end position="564"/>
    </location>
</feature>
<evidence type="ECO:0000259" key="2">
    <source>
        <dbReference type="PROSITE" id="PS00028"/>
    </source>
</evidence>
<gene>
    <name evidence="3" type="ORF">EVAR_39614_1</name>
</gene>
<proteinExistence type="predicted"/>